<evidence type="ECO:0000313" key="2">
    <source>
        <dbReference type="EMBL" id="RZR72547.1"/>
    </source>
</evidence>
<organism evidence="2">
    <name type="scientific">Ensete ventricosum</name>
    <name type="common">Abyssinian banana</name>
    <name type="synonym">Musa ensete</name>
    <dbReference type="NCBI Taxonomy" id="4639"/>
    <lineage>
        <taxon>Eukaryota</taxon>
        <taxon>Viridiplantae</taxon>
        <taxon>Streptophyta</taxon>
        <taxon>Embryophyta</taxon>
        <taxon>Tracheophyta</taxon>
        <taxon>Spermatophyta</taxon>
        <taxon>Magnoliopsida</taxon>
        <taxon>Liliopsida</taxon>
        <taxon>Zingiberales</taxon>
        <taxon>Musaceae</taxon>
        <taxon>Ensete</taxon>
    </lineage>
</organism>
<dbReference type="Proteomes" id="UP000290560">
    <property type="component" value="Unassembled WGS sequence"/>
</dbReference>
<sequence length="132" mass="13348">MGLRPCKGCQMVTVTPLASLLAGGSPPVTMESTSILALGSSMGVEVLRELLSISPTGPPLKGLNHVTPSLGSKEPLEEATNEQPTSSPSILMTSLHGAEPLCAEPYAKESPSSPQPLAGAGQSGDSLDLAQG</sequence>
<dbReference type="AlphaFoldDB" id="A0A444F195"/>
<evidence type="ECO:0000256" key="1">
    <source>
        <dbReference type="SAM" id="MobiDB-lite"/>
    </source>
</evidence>
<accession>A0A444F195</accession>
<name>A0A444F195_ENSVE</name>
<proteinExistence type="predicted"/>
<protein>
    <submittedName>
        <fullName evidence="2">Uncharacterized protein</fullName>
    </submittedName>
</protein>
<dbReference type="EMBL" id="KV875710">
    <property type="protein sequence ID" value="RZR72547.1"/>
    <property type="molecule type" value="Genomic_DNA"/>
</dbReference>
<feature type="compositionally biased region" description="Polar residues" evidence="1">
    <location>
        <begin position="81"/>
        <end position="92"/>
    </location>
</feature>
<gene>
    <name evidence="2" type="ORF">BHM03_00014500</name>
</gene>
<feature type="region of interest" description="Disordered" evidence="1">
    <location>
        <begin position="54"/>
        <end position="132"/>
    </location>
</feature>
<reference evidence="2" key="1">
    <citation type="journal article" date="2018" name="Data Brief">
        <title>Genome sequence data from 17 accessions of Ensete ventricosum, a staple food crop for millions in Ethiopia.</title>
        <authorList>
            <person name="Yemataw Z."/>
            <person name="Muzemil S."/>
            <person name="Ambachew D."/>
            <person name="Tripathi L."/>
            <person name="Tesfaye K."/>
            <person name="Chala A."/>
            <person name="Farbos A."/>
            <person name="O'Neill P."/>
            <person name="Moore K."/>
            <person name="Grant M."/>
            <person name="Studholme D.J."/>
        </authorList>
    </citation>
    <scope>NUCLEOTIDE SEQUENCE [LARGE SCALE GENOMIC DNA]</scope>
    <source>
        <tissue evidence="2">Leaf</tissue>
    </source>
</reference>